<proteinExistence type="predicted"/>
<dbReference type="EMBL" id="AGNL01026531">
    <property type="protein sequence ID" value="EJK57983.1"/>
    <property type="molecule type" value="Genomic_DNA"/>
</dbReference>
<keyword evidence="2" id="KW-1185">Reference proteome</keyword>
<reference evidence="1 2" key="1">
    <citation type="journal article" date="2012" name="Genome Biol.">
        <title>Genome and low-iron response of an oceanic diatom adapted to chronic iron limitation.</title>
        <authorList>
            <person name="Lommer M."/>
            <person name="Specht M."/>
            <person name="Roy A.S."/>
            <person name="Kraemer L."/>
            <person name="Andreson R."/>
            <person name="Gutowska M.A."/>
            <person name="Wolf J."/>
            <person name="Bergner S.V."/>
            <person name="Schilhabel M.B."/>
            <person name="Klostermeier U.C."/>
            <person name="Beiko R.G."/>
            <person name="Rosenstiel P."/>
            <person name="Hippler M."/>
            <person name="Laroche J."/>
        </authorList>
    </citation>
    <scope>NUCLEOTIDE SEQUENCE [LARGE SCALE GENOMIC DNA]</scope>
    <source>
        <strain evidence="1 2">CCMP1005</strain>
    </source>
</reference>
<gene>
    <name evidence="1" type="ORF">THAOC_21929</name>
</gene>
<dbReference type="AlphaFoldDB" id="K0RVZ2"/>
<sequence length="25" mass="2955">HRGTLNRRRSTNEYSIHIAISLRFG</sequence>
<evidence type="ECO:0000313" key="1">
    <source>
        <dbReference type="EMBL" id="EJK57983.1"/>
    </source>
</evidence>
<dbReference type="Proteomes" id="UP000266841">
    <property type="component" value="Unassembled WGS sequence"/>
</dbReference>
<comment type="caution">
    <text evidence="1">The sequence shown here is derived from an EMBL/GenBank/DDBJ whole genome shotgun (WGS) entry which is preliminary data.</text>
</comment>
<protein>
    <submittedName>
        <fullName evidence="1">Uncharacterized protein</fullName>
    </submittedName>
</protein>
<name>K0RVZ2_THAOC</name>
<organism evidence="1 2">
    <name type="scientific">Thalassiosira oceanica</name>
    <name type="common">Marine diatom</name>
    <dbReference type="NCBI Taxonomy" id="159749"/>
    <lineage>
        <taxon>Eukaryota</taxon>
        <taxon>Sar</taxon>
        <taxon>Stramenopiles</taxon>
        <taxon>Ochrophyta</taxon>
        <taxon>Bacillariophyta</taxon>
        <taxon>Coscinodiscophyceae</taxon>
        <taxon>Thalassiosirophycidae</taxon>
        <taxon>Thalassiosirales</taxon>
        <taxon>Thalassiosiraceae</taxon>
        <taxon>Thalassiosira</taxon>
    </lineage>
</organism>
<feature type="non-terminal residue" evidence="1">
    <location>
        <position position="1"/>
    </location>
</feature>
<evidence type="ECO:0000313" key="2">
    <source>
        <dbReference type="Proteomes" id="UP000266841"/>
    </source>
</evidence>
<accession>K0RVZ2</accession>